<feature type="domain" description="Glycosyl hydrolase-like 10" evidence="2">
    <location>
        <begin position="78"/>
        <end position="237"/>
    </location>
</feature>
<comment type="caution">
    <text evidence="3">The sequence shown here is derived from an EMBL/GenBank/DDBJ whole genome shotgun (WGS) entry which is preliminary data.</text>
</comment>
<reference evidence="3 4" key="1">
    <citation type="submission" date="2016-05" db="EMBL/GenBank/DDBJ databases">
        <authorList>
            <person name="Lavstsen T."/>
            <person name="Jespersen J.S."/>
        </authorList>
    </citation>
    <scope>NUCLEOTIDE SEQUENCE [LARGE SCALE GENOMIC DNA]</scope>
    <source>
        <strain evidence="3 4">KCJ1736</strain>
    </source>
</reference>
<dbReference type="InterPro" id="IPR029062">
    <property type="entry name" value="Class_I_gatase-like"/>
</dbReference>
<name>A0A176XIM6_AGRTU</name>
<dbReference type="SUPFAM" id="SSF51445">
    <property type="entry name" value="(Trans)glycosidases"/>
    <property type="match status" value="1"/>
</dbReference>
<keyword evidence="1" id="KW-0732">Signal</keyword>
<evidence type="ECO:0000313" key="3">
    <source>
        <dbReference type="EMBL" id="OAE49105.1"/>
    </source>
</evidence>
<dbReference type="CDD" id="cd03143">
    <property type="entry name" value="A4_beta-galactosidase_middle_domain"/>
    <property type="match status" value="1"/>
</dbReference>
<dbReference type="PANTHER" id="PTHR43405">
    <property type="entry name" value="GLYCOSYL HYDROLASE DIGH"/>
    <property type="match status" value="1"/>
</dbReference>
<dbReference type="Gene3D" id="3.20.20.80">
    <property type="entry name" value="Glycosidases"/>
    <property type="match status" value="1"/>
</dbReference>
<sequence length="704" mass="78811">MLHRPNAISGAAVRSPDWFKSATRWTQLTFAEDDPAKYDPEFWIDVFKRTKSNAVCLSAGGYIAYYPSEIPLHYVSSFIGDTDPFGTIVEGARKLGMHVMARVDPHAIHADAAKAHPEWVAINQDGSPREHWAFPGIYVTDALGSYNRDFTTDVIREVVTKYDIDAVFANRWQGHGVSYSEDNRKRFRQETGFDLPLRPDATDPTWQAWAAWRRRILTELVVYWDETVKSIRPHASFIPNMSGSSLMEFDLSLIQKHCPILFVDHQARQGVEVGWSAGRNGKRIRGTFRDRPVGLITSIGPEEEYRWKDSVQSGEEIKLWIHDGIAQGLFPWFTKFNACVPDNRWVQPVAEAFNLHADIEPYLEGMQPTAEIAIIDPSTTLRHWAPEQRHIAEHNDLGFYHALVEARIPFEFLSDQVMTPDALDRFKLIILANATYLSDGQCAAIEQYVQRGGSIVAAHETSLFNEVGERRSNFGLSNVFGASLASTPRGPVKNTYIALSDPHPVNEGYEGAARIIGGTHLIAVDANPDVETPFLYVPDFPDLPMEEVYPREAPNGAAVIARETGHGGRVVYIPWNIGEVFWKVLAPDHGKLIANAVNWALGQDHRVTVEGKGIIDIAVYENEDAMAIFLVNLTNPMMMKGPLREVYPIGEQTLSIELPKGRSSATVKLLVKNEAASCKIVGNRAEITVPSIRDLETVHLTWHS</sequence>
<dbReference type="Pfam" id="PF02638">
    <property type="entry name" value="GHL10"/>
    <property type="match status" value="1"/>
</dbReference>
<dbReference type="AlphaFoldDB" id="A0A176XIM6"/>
<accession>A0A176XIM6</accession>
<evidence type="ECO:0000256" key="1">
    <source>
        <dbReference type="ARBA" id="ARBA00022729"/>
    </source>
</evidence>
<protein>
    <recommendedName>
        <fullName evidence="2">Glycosyl hydrolase-like 10 domain-containing protein</fullName>
    </recommendedName>
</protein>
<gene>
    <name evidence="3" type="ORF">A7J57_00275</name>
</gene>
<evidence type="ECO:0000313" key="4">
    <source>
        <dbReference type="Proteomes" id="UP000077098"/>
    </source>
</evidence>
<evidence type="ECO:0000259" key="2">
    <source>
        <dbReference type="Pfam" id="PF02638"/>
    </source>
</evidence>
<dbReference type="EMBL" id="LXPS01000003">
    <property type="protein sequence ID" value="OAE49105.1"/>
    <property type="molecule type" value="Genomic_DNA"/>
</dbReference>
<dbReference type="InterPro" id="IPR017853">
    <property type="entry name" value="GH"/>
</dbReference>
<dbReference type="InterPro" id="IPR003790">
    <property type="entry name" value="GHL10"/>
</dbReference>
<dbReference type="SUPFAM" id="SSF52317">
    <property type="entry name" value="Class I glutamine amidotransferase-like"/>
    <property type="match status" value="1"/>
</dbReference>
<dbReference type="InterPro" id="IPR052177">
    <property type="entry name" value="Divisome_Glycosyl_Hydrolase"/>
</dbReference>
<dbReference type="Proteomes" id="UP000077098">
    <property type="component" value="Unassembled WGS sequence"/>
</dbReference>
<dbReference type="PANTHER" id="PTHR43405:SF1">
    <property type="entry name" value="GLYCOSYL HYDROLASE DIGH"/>
    <property type="match status" value="1"/>
</dbReference>
<organism evidence="3 4">
    <name type="scientific">Agrobacterium tumefaciens</name>
    <dbReference type="NCBI Taxonomy" id="358"/>
    <lineage>
        <taxon>Bacteria</taxon>
        <taxon>Pseudomonadati</taxon>
        <taxon>Pseudomonadota</taxon>
        <taxon>Alphaproteobacteria</taxon>
        <taxon>Hyphomicrobiales</taxon>
        <taxon>Rhizobiaceae</taxon>
        <taxon>Rhizobium/Agrobacterium group</taxon>
        <taxon>Agrobacterium</taxon>
        <taxon>Agrobacterium tumefaciens complex</taxon>
    </lineage>
</organism>
<dbReference type="RefSeq" id="WP_063947274.1">
    <property type="nucleotide sequence ID" value="NZ_LXPS01000003.1"/>
</dbReference>
<dbReference type="Gene3D" id="3.40.50.880">
    <property type="match status" value="1"/>
</dbReference>
<proteinExistence type="predicted"/>